<protein>
    <submittedName>
        <fullName evidence="2">Hypp698 protein</fullName>
    </submittedName>
</protein>
<evidence type="ECO:0000256" key="1">
    <source>
        <dbReference type="SAM" id="MobiDB-lite"/>
    </source>
</evidence>
<evidence type="ECO:0000313" key="3">
    <source>
        <dbReference type="Proteomes" id="UP000838412"/>
    </source>
</evidence>
<keyword evidence="3" id="KW-1185">Reference proteome</keyword>
<organism evidence="2 3">
    <name type="scientific">Branchiostoma lanceolatum</name>
    <name type="common">Common lancelet</name>
    <name type="synonym">Amphioxus lanceolatum</name>
    <dbReference type="NCBI Taxonomy" id="7740"/>
    <lineage>
        <taxon>Eukaryota</taxon>
        <taxon>Metazoa</taxon>
        <taxon>Chordata</taxon>
        <taxon>Cephalochordata</taxon>
        <taxon>Leptocardii</taxon>
        <taxon>Amphioxiformes</taxon>
        <taxon>Branchiostomatidae</taxon>
        <taxon>Branchiostoma</taxon>
    </lineage>
</organism>
<accession>A0A8J9W551</accession>
<dbReference type="EMBL" id="OV696686">
    <property type="protein sequence ID" value="CAH1233365.1"/>
    <property type="molecule type" value="Genomic_DNA"/>
</dbReference>
<reference evidence="2" key="1">
    <citation type="submission" date="2022-01" db="EMBL/GenBank/DDBJ databases">
        <authorList>
            <person name="Braso-Vives M."/>
        </authorList>
    </citation>
    <scope>NUCLEOTIDE SEQUENCE</scope>
</reference>
<feature type="region of interest" description="Disordered" evidence="1">
    <location>
        <begin position="99"/>
        <end position="134"/>
    </location>
</feature>
<gene>
    <name evidence="2" type="primary">Hypp698</name>
    <name evidence="2" type="ORF">BLAG_LOCUS2141</name>
</gene>
<feature type="region of interest" description="Disordered" evidence="1">
    <location>
        <begin position="38"/>
        <end position="78"/>
    </location>
</feature>
<dbReference type="Proteomes" id="UP000838412">
    <property type="component" value="Chromosome 1"/>
</dbReference>
<name>A0A8J9W551_BRALA</name>
<sequence>MGDPTGVESPANDRVIKTLRAEIVKDYSGEKKCHKAERRERALEKVKSTRSATWTEKNKRRAGRRRHTCPPSLSGTRVRKLAWESKSLRKLKDSVDKVCPQRGAARVPSAEVSVDNQQAHAAGGQEPRSAGRQP</sequence>
<feature type="compositionally biased region" description="Basic residues" evidence="1">
    <location>
        <begin position="58"/>
        <end position="68"/>
    </location>
</feature>
<proteinExistence type="predicted"/>
<dbReference type="AlphaFoldDB" id="A0A8J9W551"/>
<feature type="compositionally biased region" description="Basic and acidic residues" evidence="1">
    <location>
        <begin position="38"/>
        <end position="47"/>
    </location>
</feature>
<evidence type="ECO:0000313" key="2">
    <source>
        <dbReference type="EMBL" id="CAH1233365.1"/>
    </source>
</evidence>